<dbReference type="InterPro" id="IPR051504">
    <property type="entry name" value="Plant_metabolite_acyltrans"/>
</dbReference>
<feature type="domain" description="Kinesin motor" evidence="5">
    <location>
        <begin position="1"/>
        <end position="48"/>
    </location>
</feature>
<evidence type="ECO:0000313" key="6">
    <source>
        <dbReference type="EMBL" id="KAH0934287.1"/>
    </source>
</evidence>
<dbReference type="Gene3D" id="3.40.850.10">
    <property type="entry name" value="Kinesin motor domain"/>
    <property type="match status" value="1"/>
</dbReference>
<sequence length="400" mass="45699">MEGAEINKSLLALKECTRALDNDQDHIPFKGSKLTEVLRDSFMGSSRTIRSWIKFHASQQVVFYRLTESSSSPKSFHSHILPNLLPCPQLLPPPYRPPHVGPTRPKAAHHRLQARHGFAYRRRDRRRLLPFIRQRTTSGYRVHHLAPELTVSEDSATSKMVSYLSKESHDFKSLKPPPIDEIGTDIVRVSLDLTLEDIEQLRERVKSHSSRELHLSTFVIAYAYAWTCVVKARGGDANRPTLFCYTADFRSRLDPPLPATYFGSFVFPTGWFHYEARTFLKEDGFVRAVEILSDSVKGVGSRGIESFFEDFVEAKKRNLKQFGSVAGTTRLGIYGLDFGWGRPRFVHIDRNEAFSMSERRDESGGVEIGLCLKKREMNPFLSLFKDGLRPSLHSKWVSKL</sequence>
<dbReference type="SUPFAM" id="SSF52540">
    <property type="entry name" value="P-loop containing nucleoside triphosphate hydrolases"/>
    <property type="match status" value="1"/>
</dbReference>
<dbReference type="PANTHER" id="PTHR31625">
    <property type="match status" value="1"/>
</dbReference>
<evidence type="ECO:0000259" key="5">
    <source>
        <dbReference type="PROSITE" id="PS50067"/>
    </source>
</evidence>
<dbReference type="InterPro" id="IPR001752">
    <property type="entry name" value="Kinesin_motor_dom"/>
</dbReference>
<evidence type="ECO:0000256" key="1">
    <source>
        <dbReference type="ARBA" id="ARBA00022679"/>
    </source>
</evidence>
<dbReference type="InterPro" id="IPR036961">
    <property type="entry name" value="Kinesin_motor_dom_sf"/>
</dbReference>
<keyword evidence="1" id="KW-0808">Transferase</keyword>
<dbReference type="InterPro" id="IPR027417">
    <property type="entry name" value="P-loop_NTPase"/>
</dbReference>
<gene>
    <name evidence="6" type="ORF">HID58_011404</name>
</gene>
<keyword evidence="2" id="KW-0505">Motor protein</keyword>
<protein>
    <recommendedName>
        <fullName evidence="5">Kinesin motor domain-containing protein</fullName>
    </recommendedName>
</protein>
<evidence type="ECO:0000313" key="7">
    <source>
        <dbReference type="Proteomes" id="UP000824890"/>
    </source>
</evidence>
<comment type="similarity">
    <text evidence="4">Belongs to the TRAFAC class myosin-kinesin ATPase superfamily. Kinesin family.</text>
</comment>
<comment type="caution">
    <text evidence="4">Lacks conserved residue(s) required for the propagation of feature annotation.</text>
</comment>
<evidence type="ECO:0000256" key="3">
    <source>
        <dbReference type="ARBA" id="ARBA00023315"/>
    </source>
</evidence>
<dbReference type="Proteomes" id="UP000824890">
    <property type="component" value="Unassembled WGS sequence"/>
</dbReference>
<reference evidence="6 7" key="1">
    <citation type="submission" date="2021-05" db="EMBL/GenBank/DDBJ databases">
        <title>Genome Assembly of Synthetic Allotetraploid Brassica napus Reveals Homoeologous Exchanges between Subgenomes.</title>
        <authorList>
            <person name="Davis J.T."/>
        </authorList>
    </citation>
    <scope>NUCLEOTIDE SEQUENCE [LARGE SCALE GENOMIC DNA]</scope>
    <source>
        <strain evidence="7">cv. Da-Ae</strain>
        <tissue evidence="6">Seedling</tissue>
    </source>
</reference>
<keyword evidence="3" id="KW-0012">Acyltransferase</keyword>
<evidence type="ECO:0000256" key="4">
    <source>
        <dbReference type="PROSITE-ProRule" id="PRU00283"/>
    </source>
</evidence>
<dbReference type="Pfam" id="PF02458">
    <property type="entry name" value="Transferase"/>
    <property type="match status" value="1"/>
</dbReference>
<organism evidence="6 7">
    <name type="scientific">Brassica napus</name>
    <name type="common">Rape</name>
    <dbReference type="NCBI Taxonomy" id="3708"/>
    <lineage>
        <taxon>Eukaryota</taxon>
        <taxon>Viridiplantae</taxon>
        <taxon>Streptophyta</taxon>
        <taxon>Embryophyta</taxon>
        <taxon>Tracheophyta</taxon>
        <taxon>Spermatophyta</taxon>
        <taxon>Magnoliopsida</taxon>
        <taxon>eudicotyledons</taxon>
        <taxon>Gunneridae</taxon>
        <taxon>Pentapetalae</taxon>
        <taxon>rosids</taxon>
        <taxon>malvids</taxon>
        <taxon>Brassicales</taxon>
        <taxon>Brassicaceae</taxon>
        <taxon>Brassiceae</taxon>
        <taxon>Brassica</taxon>
    </lineage>
</organism>
<proteinExistence type="inferred from homology"/>
<dbReference type="Gene3D" id="3.30.559.10">
    <property type="entry name" value="Chloramphenicol acetyltransferase-like domain"/>
    <property type="match status" value="1"/>
</dbReference>
<name>A0ABQ8DY20_BRANA</name>
<comment type="caution">
    <text evidence="6">The sequence shown here is derived from an EMBL/GenBank/DDBJ whole genome shotgun (WGS) entry which is preliminary data.</text>
</comment>
<evidence type="ECO:0000256" key="2">
    <source>
        <dbReference type="ARBA" id="ARBA00023175"/>
    </source>
</evidence>
<dbReference type="EMBL" id="JAGKQM010000003">
    <property type="protein sequence ID" value="KAH0934287.1"/>
    <property type="molecule type" value="Genomic_DNA"/>
</dbReference>
<dbReference type="Pfam" id="PF00225">
    <property type="entry name" value="Kinesin"/>
    <property type="match status" value="1"/>
</dbReference>
<dbReference type="InterPro" id="IPR023213">
    <property type="entry name" value="CAT-like_dom_sf"/>
</dbReference>
<dbReference type="PROSITE" id="PS50067">
    <property type="entry name" value="KINESIN_MOTOR_2"/>
    <property type="match status" value="1"/>
</dbReference>
<keyword evidence="7" id="KW-1185">Reference proteome</keyword>
<accession>A0ABQ8DY20</accession>